<dbReference type="InterPro" id="IPR002816">
    <property type="entry name" value="TraB/PrgY/GumN_fam"/>
</dbReference>
<protein>
    <recommendedName>
        <fullName evidence="3">TraB/GumN family protein</fullName>
    </recommendedName>
</protein>
<gene>
    <name evidence="1" type="ORF">LS48_06095</name>
</gene>
<name>A0A137RIN3_9FLAO</name>
<dbReference type="PATRIC" id="fig|1548749.3.peg.1291"/>
<evidence type="ECO:0000313" key="2">
    <source>
        <dbReference type="Proteomes" id="UP000070138"/>
    </source>
</evidence>
<dbReference type="Proteomes" id="UP000070138">
    <property type="component" value="Unassembled WGS sequence"/>
</dbReference>
<organism evidence="1 2">
    <name type="scientific">Aequorivita aquimaris</name>
    <dbReference type="NCBI Taxonomy" id="1548749"/>
    <lineage>
        <taxon>Bacteria</taxon>
        <taxon>Pseudomonadati</taxon>
        <taxon>Bacteroidota</taxon>
        <taxon>Flavobacteriia</taxon>
        <taxon>Flavobacteriales</taxon>
        <taxon>Flavobacteriaceae</taxon>
        <taxon>Aequorivita</taxon>
    </lineage>
</organism>
<dbReference type="STRING" id="1548749.LS48_06095"/>
<keyword evidence="2" id="KW-1185">Reference proteome</keyword>
<dbReference type="OrthoDB" id="9798714at2"/>
<evidence type="ECO:0008006" key="3">
    <source>
        <dbReference type="Google" id="ProtNLM"/>
    </source>
</evidence>
<dbReference type="Pfam" id="PF01963">
    <property type="entry name" value="TraB_PrgY_gumN"/>
    <property type="match status" value="1"/>
</dbReference>
<dbReference type="PANTHER" id="PTHR40590">
    <property type="entry name" value="CYTOPLASMIC PROTEIN-RELATED"/>
    <property type="match status" value="1"/>
</dbReference>
<dbReference type="PANTHER" id="PTHR40590:SF1">
    <property type="entry name" value="CYTOPLASMIC PROTEIN"/>
    <property type="match status" value="1"/>
</dbReference>
<reference evidence="1 2" key="2">
    <citation type="journal article" date="2016" name="Int. J. Syst. Evol. Microbiol.">
        <title>Vitellibacter aquimaris sp. nov., a marine bacterium isolated from seawater.</title>
        <authorList>
            <person name="Thevarajoo S."/>
            <person name="Selvaratnam C."/>
            <person name="Goh K.M."/>
            <person name="Hong K.W."/>
            <person name="Chan X.Y."/>
            <person name="Chan K.G."/>
            <person name="Chong C.S."/>
        </authorList>
    </citation>
    <scope>NUCLEOTIDE SEQUENCE [LARGE SCALE GENOMIC DNA]</scope>
    <source>
        <strain evidence="1 2">D-24</strain>
    </source>
</reference>
<dbReference type="AlphaFoldDB" id="A0A137RIN3"/>
<evidence type="ECO:0000313" key="1">
    <source>
        <dbReference type="EMBL" id="KXO00045.1"/>
    </source>
</evidence>
<sequence>MSSTFRTLFISLILLFTLNPIFSQDRKNYELLWEIKHKTGNKKSYLFGTLHLKDARAFKFSDSVIPAIKKSEMFALEIHPDSAVSGFSESYFDTKRENVYKKILSKEEYQKLKNRFYEINKIDLDSFPMKHPSIIESMLTFQKEKVDDRRTFLDAYLYGIAFNNKKIITGLEKVEDQIPLLENISEMKLRESILSILDNAGDKKNNEFDKITELYYEGDLEKIWNYISDSQANDSIMTKRNNVMFNSLDEIMKTHSIFAAVGAAHLPGENGLITLLRENGYQVNKVDATFNDYEQQYEIAPDLDRWVMDRNDFLGYSVLTPSKAVPVEITETINAMTSTDLIYGGTFVYMVADLRNQILKEGYDFVENIINTQTQKDTDSIISRNTFVKDGVDFTEVLIKKAEIYTRLQVVFKDKIIYTFMTENTLEEITSVYANAFFDSVELFAPKIEASVWQNHTDRMGAYSVEVPGKIHDRSQTSDNPNGDKDSPYIINIFSAEDKANKAVYLLRYNDQPVGYYLDEKESYFDYFDNYFKENGTFLKEPQDIMIDGNEGKKYELLFSDKFHTVAKLILRGNRTYLLMAQKYNEDDKISEDDLFFNSFKFLPYAEASFDTIINIQDKYSFKAPSKTVIVKEEIQDEYSEYSYVKNYSSLDPTTSGTYLVQHIKLKPYYRKKSLQQFYDDYAELLTEYDDTIVSNVNITMGGKPARAIRMNNQNTHVKQRMKLLLDDDSILLFLTYLGDEEIDKPRVDRFFNSLGIKKSSNNFDLTASKADLIFKNLKSKDSIKFAEGKGALNYYEFDASEYKLLEKNLKREFKDDSIYYGTKYYIIGALTDLEKPETLKTFTDFYKNKKSSHHARMEILEQMLRLKNKNAETTYFDLLENHKLERKDVNGYDIMTTLSDTLSLFVNHDAQLAKLTDINDYRDGIASIYAYNISNDSVYGNKMPLLKNKLLSYMYQDVTTYLDTIARKNNHHINEGLMYSYIEFSKEFENKPEEVVKTLKLMSEQFKDSKWLQAQALMAATKLNVEIEPQTLNEAFEDMYVRFELMESLVKTDNSKSIPKVYLEPQEFAKLSLYNYVGDDYDGYPNIFDYLGEVTVGEKNYFVFTFSYGEISEEDTEEADGTEKYVGIVEKTPINFSEFEMAKSFTDWETVEEDWKAQATKTINDKVKSENSETE</sequence>
<proteinExistence type="predicted"/>
<dbReference type="CDD" id="cd14789">
    <property type="entry name" value="Tiki"/>
    <property type="match status" value="1"/>
</dbReference>
<dbReference type="RefSeq" id="WP_062621040.1">
    <property type="nucleotide sequence ID" value="NZ_JRWG01000003.1"/>
</dbReference>
<reference evidence="2" key="1">
    <citation type="submission" date="2014-10" db="EMBL/GenBank/DDBJ databases">
        <title>Genome sequencing of Vitellibacter sp. D-24.</title>
        <authorList>
            <person name="Thevarajoo S."/>
            <person name="Selvaratnam C."/>
            <person name="Goh K.M."/>
            <person name="Chong C.S."/>
        </authorList>
    </citation>
    <scope>NUCLEOTIDE SEQUENCE [LARGE SCALE GENOMIC DNA]</scope>
    <source>
        <strain evidence="2">D-24</strain>
    </source>
</reference>
<comment type="caution">
    <text evidence="1">The sequence shown here is derived from an EMBL/GenBank/DDBJ whole genome shotgun (WGS) entry which is preliminary data.</text>
</comment>
<dbReference type="InterPro" id="IPR047111">
    <property type="entry name" value="YbaP-like"/>
</dbReference>
<dbReference type="EMBL" id="JRWG01000003">
    <property type="protein sequence ID" value="KXO00045.1"/>
    <property type="molecule type" value="Genomic_DNA"/>
</dbReference>
<accession>A0A137RIN3</accession>